<accession>V8NYX9</accession>
<feature type="compositionally biased region" description="Basic residues" evidence="1">
    <location>
        <begin position="72"/>
        <end position="93"/>
    </location>
</feature>
<comment type="caution">
    <text evidence="2">The sequence shown here is derived from an EMBL/GenBank/DDBJ whole genome shotgun (WGS) entry which is preliminary data.</text>
</comment>
<proteinExistence type="predicted"/>
<reference evidence="2 3" key="1">
    <citation type="journal article" date="2013" name="Proc. Natl. Acad. Sci. U.S.A.">
        <title>The king cobra genome reveals dynamic gene evolution and adaptation in the snake venom system.</title>
        <authorList>
            <person name="Vonk F.J."/>
            <person name="Casewell N.R."/>
            <person name="Henkel C.V."/>
            <person name="Heimberg A.M."/>
            <person name="Jansen H.J."/>
            <person name="McCleary R.J."/>
            <person name="Kerkkamp H.M."/>
            <person name="Vos R.A."/>
            <person name="Guerreiro I."/>
            <person name="Calvete J.J."/>
            <person name="Wuster W."/>
            <person name="Woods A.E."/>
            <person name="Logan J.M."/>
            <person name="Harrison R.A."/>
            <person name="Castoe T.A."/>
            <person name="de Koning A.P."/>
            <person name="Pollock D.D."/>
            <person name="Yandell M."/>
            <person name="Calderon D."/>
            <person name="Renjifo C."/>
            <person name="Currier R.B."/>
            <person name="Salgado D."/>
            <person name="Pla D."/>
            <person name="Sanz L."/>
            <person name="Hyder A.S."/>
            <person name="Ribeiro J.M."/>
            <person name="Arntzen J.W."/>
            <person name="van den Thillart G.E."/>
            <person name="Boetzer M."/>
            <person name="Pirovano W."/>
            <person name="Dirks R.P."/>
            <person name="Spaink H.P."/>
            <person name="Duboule D."/>
            <person name="McGlinn E."/>
            <person name="Kini R.M."/>
            <person name="Richardson M.K."/>
        </authorList>
    </citation>
    <scope>NUCLEOTIDE SEQUENCE</scope>
    <source>
        <tissue evidence="2">Blood</tissue>
    </source>
</reference>
<feature type="non-terminal residue" evidence="2">
    <location>
        <position position="1"/>
    </location>
</feature>
<evidence type="ECO:0000313" key="3">
    <source>
        <dbReference type="Proteomes" id="UP000018936"/>
    </source>
</evidence>
<sequence length="139" mass="15577">MSSPSIPSSKSLMKMLTCTEPKKEPWGTPLHSSLHTDAVPLSLERHKEEGKGKEERKKGKKEGKGGREGKGEKKKRRKKERKGGKKERKKGREGRKGKEEKRKGTEERNGMESGKEGNPYVFQSPTPLSQQIVNLISPA</sequence>
<feature type="compositionally biased region" description="Basic and acidic residues" evidence="1">
    <location>
        <begin position="43"/>
        <end position="71"/>
    </location>
</feature>
<feature type="compositionally biased region" description="Basic and acidic residues" evidence="1">
    <location>
        <begin position="94"/>
        <end position="115"/>
    </location>
</feature>
<organism evidence="2 3">
    <name type="scientific">Ophiophagus hannah</name>
    <name type="common">King cobra</name>
    <name type="synonym">Naja hannah</name>
    <dbReference type="NCBI Taxonomy" id="8665"/>
    <lineage>
        <taxon>Eukaryota</taxon>
        <taxon>Metazoa</taxon>
        <taxon>Chordata</taxon>
        <taxon>Craniata</taxon>
        <taxon>Vertebrata</taxon>
        <taxon>Euteleostomi</taxon>
        <taxon>Lepidosauria</taxon>
        <taxon>Squamata</taxon>
        <taxon>Bifurcata</taxon>
        <taxon>Unidentata</taxon>
        <taxon>Episquamata</taxon>
        <taxon>Toxicofera</taxon>
        <taxon>Serpentes</taxon>
        <taxon>Colubroidea</taxon>
        <taxon>Elapidae</taxon>
        <taxon>Elapinae</taxon>
        <taxon>Ophiophagus</taxon>
    </lineage>
</organism>
<name>V8NYX9_OPHHA</name>
<feature type="region of interest" description="Disordered" evidence="1">
    <location>
        <begin position="1"/>
        <end position="139"/>
    </location>
</feature>
<gene>
    <name evidence="2" type="ORF">L345_06763</name>
</gene>
<feature type="compositionally biased region" description="Low complexity" evidence="1">
    <location>
        <begin position="1"/>
        <end position="16"/>
    </location>
</feature>
<dbReference type="EMBL" id="AZIM01001292">
    <property type="protein sequence ID" value="ETE67454.1"/>
    <property type="molecule type" value="Genomic_DNA"/>
</dbReference>
<dbReference type="Proteomes" id="UP000018936">
    <property type="component" value="Unassembled WGS sequence"/>
</dbReference>
<feature type="compositionally biased region" description="Polar residues" evidence="1">
    <location>
        <begin position="121"/>
        <end position="139"/>
    </location>
</feature>
<keyword evidence="3" id="KW-1185">Reference proteome</keyword>
<evidence type="ECO:0000313" key="2">
    <source>
        <dbReference type="EMBL" id="ETE67454.1"/>
    </source>
</evidence>
<protein>
    <submittedName>
        <fullName evidence="2">Uncharacterized protein</fullName>
    </submittedName>
</protein>
<evidence type="ECO:0000256" key="1">
    <source>
        <dbReference type="SAM" id="MobiDB-lite"/>
    </source>
</evidence>
<dbReference type="AlphaFoldDB" id="V8NYX9"/>